<dbReference type="Gene3D" id="2.60.200.40">
    <property type="match status" value="1"/>
</dbReference>
<proteinExistence type="predicted"/>
<dbReference type="PANTHER" id="PTHR12358:SF54">
    <property type="entry name" value="SPHINGOSINE KINASE RELATED PROTEIN"/>
    <property type="match status" value="1"/>
</dbReference>
<dbReference type="SUPFAM" id="SSF111331">
    <property type="entry name" value="NAD kinase/diacylglycerol kinase-like"/>
    <property type="match status" value="1"/>
</dbReference>
<name>A0A9D2K0E2_9FIRM</name>
<dbReference type="Pfam" id="PF19279">
    <property type="entry name" value="YegS_C"/>
    <property type="match status" value="1"/>
</dbReference>
<keyword evidence="2" id="KW-0444">Lipid biosynthesis</keyword>
<reference evidence="5" key="2">
    <citation type="submission" date="2021-04" db="EMBL/GenBank/DDBJ databases">
        <authorList>
            <person name="Gilroy R."/>
        </authorList>
    </citation>
    <scope>NUCLEOTIDE SEQUENCE</scope>
    <source>
        <strain evidence="5">ChiW7-2402</strain>
    </source>
</reference>
<dbReference type="GO" id="GO:0008654">
    <property type="term" value="P:phospholipid biosynthetic process"/>
    <property type="evidence" value="ECO:0007669"/>
    <property type="project" value="UniProtKB-KW"/>
</dbReference>
<dbReference type="InterPro" id="IPR016064">
    <property type="entry name" value="NAD/diacylglycerol_kinase_sf"/>
</dbReference>
<evidence type="ECO:0000313" key="6">
    <source>
        <dbReference type="Proteomes" id="UP000824102"/>
    </source>
</evidence>
<evidence type="ECO:0000256" key="1">
    <source>
        <dbReference type="ARBA" id="ARBA00001946"/>
    </source>
</evidence>
<keyword evidence="2" id="KW-0594">Phospholipid biosynthesis</keyword>
<evidence type="ECO:0000256" key="3">
    <source>
        <dbReference type="ARBA" id="ARBA00023264"/>
    </source>
</evidence>
<sequence length="214" mass="23105">MRSFPLPSGPHPRGHGQRFSVSARIPAGEAALDLILKGEPKPTDYIDCSDGRRSLNIAGMGIDVDILLRCEKMKGFHDKSKYFFSLLASFMKYSGCELTIRAGGEEIRKKVLIAALCNGKQLGGGIPMCPAADISDGLLDVVVVDCPKRSKIPGALIKLMQGKVLSLPFARHIRCEEASVIPASPAVAQYDGELYQTAAMEATLKKGGLLMYRP</sequence>
<keyword evidence="2" id="KW-0443">Lipid metabolism</keyword>
<feature type="domain" description="YegS/DAGK C-terminal" evidence="4">
    <location>
        <begin position="59"/>
        <end position="201"/>
    </location>
</feature>
<comment type="cofactor">
    <cofactor evidence="1">
        <name>Mg(2+)</name>
        <dbReference type="ChEBI" id="CHEBI:18420"/>
    </cofactor>
</comment>
<keyword evidence="3" id="KW-1208">Phospholipid metabolism</keyword>
<comment type="caution">
    <text evidence="5">The sequence shown here is derived from an EMBL/GenBank/DDBJ whole genome shotgun (WGS) entry which is preliminary data.</text>
</comment>
<dbReference type="PANTHER" id="PTHR12358">
    <property type="entry name" value="SPHINGOSINE KINASE"/>
    <property type="match status" value="1"/>
</dbReference>
<evidence type="ECO:0000259" key="4">
    <source>
        <dbReference type="Pfam" id="PF19279"/>
    </source>
</evidence>
<dbReference type="AlphaFoldDB" id="A0A9D2K0E2"/>
<dbReference type="InterPro" id="IPR050187">
    <property type="entry name" value="Lipid_Phosphate_FormReg"/>
</dbReference>
<reference evidence="5" key="1">
    <citation type="journal article" date="2021" name="PeerJ">
        <title>Extensive microbial diversity within the chicken gut microbiome revealed by metagenomics and culture.</title>
        <authorList>
            <person name="Gilroy R."/>
            <person name="Ravi A."/>
            <person name="Getino M."/>
            <person name="Pursley I."/>
            <person name="Horton D.L."/>
            <person name="Alikhan N.F."/>
            <person name="Baker D."/>
            <person name="Gharbi K."/>
            <person name="Hall N."/>
            <person name="Watson M."/>
            <person name="Adriaenssens E.M."/>
            <person name="Foster-Nyarko E."/>
            <person name="Jarju S."/>
            <person name="Secka A."/>
            <person name="Antonio M."/>
            <person name="Oren A."/>
            <person name="Chaudhuri R.R."/>
            <person name="La Ragione R."/>
            <person name="Hildebrand F."/>
            <person name="Pallen M.J."/>
        </authorList>
    </citation>
    <scope>NUCLEOTIDE SEQUENCE</scope>
    <source>
        <strain evidence="5">ChiW7-2402</strain>
    </source>
</reference>
<dbReference type="EMBL" id="DXBB01000050">
    <property type="protein sequence ID" value="HIZ72564.1"/>
    <property type="molecule type" value="Genomic_DNA"/>
</dbReference>
<evidence type="ECO:0000313" key="5">
    <source>
        <dbReference type="EMBL" id="HIZ72564.1"/>
    </source>
</evidence>
<organism evidence="5 6">
    <name type="scientific">Candidatus Gallimonas intestinavium</name>
    <dbReference type="NCBI Taxonomy" id="2838603"/>
    <lineage>
        <taxon>Bacteria</taxon>
        <taxon>Bacillati</taxon>
        <taxon>Bacillota</taxon>
        <taxon>Clostridia</taxon>
        <taxon>Candidatus Gallimonas</taxon>
    </lineage>
</organism>
<evidence type="ECO:0000256" key="2">
    <source>
        <dbReference type="ARBA" id="ARBA00023209"/>
    </source>
</evidence>
<dbReference type="InterPro" id="IPR045540">
    <property type="entry name" value="YegS/DAGK_C"/>
</dbReference>
<dbReference type="Proteomes" id="UP000824102">
    <property type="component" value="Unassembled WGS sequence"/>
</dbReference>
<gene>
    <name evidence="5" type="ORF">H9964_03160</name>
</gene>
<accession>A0A9D2K0E2</accession>
<protein>
    <recommendedName>
        <fullName evidence="4">YegS/DAGK C-terminal domain-containing protein</fullName>
    </recommendedName>
</protein>